<evidence type="ECO:0000313" key="12">
    <source>
        <dbReference type="Proteomes" id="UP000325787"/>
    </source>
</evidence>
<dbReference type="Pfam" id="PF16363">
    <property type="entry name" value="GDP_Man_Dehyd"/>
    <property type="match status" value="1"/>
</dbReference>
<dbReference type="KEGG" id="ssyi:EKG83_26440"/>
<dbReference type="AlphaFoldDB" id="A0A5Q0H2X5"/>
<dbReference type="InterPro" id="IPR005888">
    <property type="entry name" value="dTDP_Gluc_deHydtase"/>
</dbReference>
<evidence type="ECO:0000256" key="5">
    <source>
        <dbReference type="ARBA" id="ARBA00016977"/>
    </source>
</evidence>
<keyword evidence="12" id="KW-1185">Reference proteome</keyword>
<feature type="domain" description="NAD(P)-binding" evidence="10">
    <location>
        <begin position="5"/>
        <end position="304"/>
    </location>
</feature>
<dbReference type="EC" id="4.2.1.46" evidence="4 8"/>
<feature type="region of interest" description="Disordered" evidence="9">
    <location>
        <begin position="318"/>
        <end position="339"/>
    </location>
</feature>
<dbReference type="NCBIfam" id="TIGR01181">
    <property type="entry name" value="dTDP_gluc_dehyt"/>
    <property type="match status" value="1"/>
</dbReference>
<comment type="similarity">
    <text evidence="3 8">Belongs to the NAD(P)-dependent epimerase/dehydratase family. dTDP-glucose dehydratase subfamily.</text>
</comment>
<dbReference type="InterPro" id="IPR016040">
    <property type="entry name" value="NAD(P)-bd_dom"/>
</dbReference>
<evidence type="ECO:0000259" key="10">
    <source>
        <dbReference type="Pfam" id="PF16363"/>
    </source>
</evidence>
<dbReference type="GO" id="GO:0009225">
    <property type="term" value="P:nucleotide-sugar metabolic process"/>
    <property type="evidence" value="ECO:0007669"/>
    <property type="project" value="InterPro"/>
</dbReference>
<protein>
    <recommendedName>
        <fullName evidence="5 8">dTDP-glucose 4,6-dehydratase</fullName>
        <ecNumber evidence="4 8">4.2.1.46</ecNumber>
    </recommendedName>
</protein>
<evidence type="ECO:0000256" key="8">
    <source>
        <dbReference type="RuleBase" id="RU004473"/>
    </source>
</evidence>
<evidence type="ECO:0000256" key="6">
    <source>
        <dbReference type="ARBA" id="ARBA00023027"/>
    </source>
</evidence>
<evidence type="ECO:0000256" key="1">
    <source>
        <dbReference type="ARBA" id="ARBA00001539"/>
    </source>
</evidence>
<comment type="cofactor">
    <cofactor evidence="2 8">
        <name>NAD(+)</name>
        <dbReference type="ChEBI" id="CHEBI:57540"/>
    </cofactor>
</comment>
<keyword evidence="7 8" id="KW-0456">Lyase</keyword>
<dbReference type="Gene3D" id="3.90.25.10">
    <property type="entry name" value="UDP-galactose 4-epimerase, domain 1"/>
    <property type="match status" value="1"/>
</dbReference>
<gene>
    <name evidence="11" type="primary">rfbB</name>
    <name evidence="11" type="ORF">EKG83_26440</name>
</gene>
<evidence type="ECO:0000256" key="7">
    <source>
        <dbReference type="ARBA" id="ARBA00023239"/>
    </source>
</evidence>
<dbReference type="Proteomes" id="UP000325787">
    <property type="component" value="Chromosome"/>
</dbReference>
<evidence type="ECO:0000256" key="9">
    <source>
        <dbReference type="SAM" id="MobiDB-lite"/>
    </source>
</evidence>
<accession>A0A5Q0H2X5</accession>
<sequence>MDTVLVTGGAGFIGSHLVAHLLRARDVRRVTVLDGLTYAGSTRNLGEALRSPRCAFVRGDIRDAALVDEVVAGHDAVVHLAAESHVDRSFAEPGIFLSTNVMGTQVLLDAAARHGVAKFVHVSTDEVYGPLATGSADESAPLRPTVPYAVSKAAGDLVALSYHRIHGVPVCVTRSSNNYGPAQHPEKMIPLFTTRLLRGRPVGLHGSGEHVRNWLYVADHCRGIDLVRRHGRAGEVYNIGGGTDLTTADLTGLLLTLTGADPALVTCVPDRTCNDIRYPMRIDKITDELGYRPEQQFREGLAETVDWYRANPDRWAPVPRDPHAAQPDAGHLVTGRVTR</sequence>
<comment type="catalytic activity">
    <reaction evidence="1 8">
        <text>dTDP-alpha-D-glucose = dTDP-4-dehydro-6-deoxy-alpha-D-glucose + H2O</text>
        <dbReference type="Rhea" id="RHEA:17221"/>
        <dbReference type="ChEBI" id="CHEBI:15377"/>
        <dbReference type="ChEBI" id="CHEBI:57477"/>
        <dbReference type="ChEBI" id="CHEBI:57649"/>
        <dbReference type="EC" id="4.2.1.46"/>
    </reaction>
</comment>
<dbReference type="SUPFAM" id="SSF51735">
    <property type="entry name" value="NAD(P)-binding Rossmann-fold domains"/>
    <property type="match status" value="1"/>
</dbReference>
<dbReference type="Gene3D" id="3.40.50.720">
    <property type="entry name" value="NAD(P)-binding Rossmann-like Domain"/>
    <property type="match status" value="1"/>
</dbReference>
<keyword evidence="6" id="KW-0520">NAD</keyword>
<name>A0A5Q0H2X5_SACSY</name>
<evidence type="ECO:0000256" key="4">
    <source>
        <dbReference type="ARBA" id="ARBA00011990"/>
    </source>
</evidence>
<evidence type="ECO:0000256" key="2">
    <source>
        <dbReference type="ARBA" id="ARBA00001911"/>
    </source>
</evidence>
<evidence type="ECO:0000256" key="3">
    <source>
        <dbReference type="ARBA" id="ARBA00008178"/>
    </source>
</evidence>
<dbReference type="CDD" id="cd05246">
    <property type="entry name" value="dTDP_GD_SDR_e"/>
    <property type="match status" value="1"/>
</dbReference>
<dbReference type="PANTHER" id="PTHR43000">
    <property type="entry name" value="DTDP-D-GLUCOSE 4,6-DEHYDRATASE-RELATED"/>
    <property type="match status" value="1"/>
</dbReference>
<dbReference type="EMBL" id="CP034550">
    <property type="protein sequence ID" value="QFZ20479.1"/>
    <property type="molecule type" value="Genomic_DNA"/>
</dbReference>
<organism evidence="11 12">
    <name type="scientific">Saccharothrix syringae</name>
    <name type="common">Nocardiopsis syringae</name>
    <dbReference type="NCBI Taxonomy" id="103733"/>
    <lineage>
        <taxon>Bacteria</taxon>
        <taxon>Bacillati</taxon>
        <taxon>Actinomycetota</taxon>
        <taxon>Actinomycetes</taxon>
        <taxon>Pseudonocardiales</taxon>
        <taxon>Pseudonocardiaceae</taxon>
        <taxon>Saccharothrix</taxon>
    </lineage>
</organism>
<reference evidence="12" key="1">
    <citation type="journal article" date="2021" name="Curr. Microbiol.">
        <title>Complete genome of nocamycin-producing strain Saccharothrix syringae NRRL B-16468 reveals the biosynthetic potential for secondary metabolites.</title>
        <authorList>
            <person name="Mo X."/>
            <person name="Yang S."/>
        </authorList>
    </citation>
    <scope>NUCLEOTIDE SEQUENCE [LARGE SCALE GENOMIC DNA]</scope>
    <source>
        <strain evidence="12">ATCC 51364 / DSM 43886 / JCM 6844 / KCTC 9398 / NBRC 14523 / NRRL B-16468 / INA 2240</strain>
    </source>
</reference>
<dbReference type="InterPro" id="IPR036291">
    <property type="entry name" value="NAD(P)-bd_dom_sf"/>
</dbReference>
<evidence type="ECO:0000313" key="11">
    <source>
        <dbReference type="EMBL" id="QFZ20479.1"/>
    </source>
</evidence>
<proteinExistence type="inferred from homology"/>
<dbReference type="RefSeq" id="WP_153278425.1">
    <property type="nucleotide sequence ID" value="NZ_CP034550.1"/>
</dbReference>
<dbReference type="GO" id="GO:0008460">
    <property type="term" value="F:dTDP-glucose 4,6-dehydratase activity"/>
    <property type="evidence" value="ECO:0007669"/>
    <property type="project" value="UniProtKB-EC"/>
</dbReference>